<dbReference type="Proteomes" id="UP001458880">
    <property type="component" value="Unassembled WGS sequence"/>
</dbReference>
<evidence type="ECO:0000259" key="6">
    <source>
        <dbReference type="Pfam" id="PF09334"/>
    </source>
</evidence>
<reference evidence="7 8" key="1">
    <citation type="journal article" date="2024" name="BMC Genomics">
        <title>De novo assembly and annotation of Popillia japonica's genome with initial clues to its potential as an invasive pest.</title>
        <authorList>
            <person name="Cucini C."/>
            <person name="Boschi S."/>
            <person name="Funari R."/>
            <person name="Cardaioli E."/>
            <person name="Iannotti N."/>
            <person name="Marturano G."/>
            <person name="Paoli F."/>
            <person name="Bruttini M."/>
            <person name="Carapelli A."/>
            <person name="Frati F."/>
            <person name="Nardi F."/>
        </authorList>
    </citation>
    <scope>NUCLEOTIDE SEQUENCE [LARGE SCALE GENOMIC DNA]</scope>
    <source>
        <strain evidence="7">DMR45628</strain>
    </source>
</reference>
<dbReference type="GO" id="GO:0006431">
    <property type="term" value="P:methionyl-tRNA aminoacylation"/>
    <property type="evidence" value="ECO:0007669"/>
    <property type="project" value="TreeGrafter"/>
</dbReference>
<dbReference type="GO" id="GO:0004825">
    <property type="term" value="F:methionine-tRNA ligase activity"/>
    <property type="evidence" value="ECO:0007669"/>
    <property type="project" value="InterPro"/>
</dbReference>
<dbReference type="InterPro" id="IPR023457">
    <property type="entry name" value="Met-tRNA_synth_2"/>
</dbReference>
<evidence type="ECO:0000256" key="1">
    <source>
        <dbReference type="ARBA" id="ARBA00022598"/>
    </source>
</evidence>
<evidence type="ECO:0000256" key="2">
    <source>
        <dbReference type="ARBA" id="ARBA00022741"/>
    </source>
</evidence>
<evidence type="ECO:0000256" key="4">
    <source>
        <dbReference type="ARBA" id="ARBA00022917"/>
    </source>
</evidence>
<organism evidence="7 8">
    <name type="scientific">Popillia japonica</name>
    <name type="common">Japanese beetle</name>
    <dbReference type="NCBI Taxonomy" id="7064"/>
    <lineage>
        <taxon>Eukaryota</taxon>
        <taxon>Metazoa</taxon>
        <taxon>Ecdysozoa</taxon>
        <taxon>Arthropoda</taxon>
        <taxon>Hexapoda</taxon>
        <taxon>Insecta</taxon>
        <taxon>Pterygota</taxon>
        <taxon>Neoptera</taxon>
        <taxon>Endopterygota</taxon>
        <taxon>Coleoptera</taxon>
        <taxon>Polyphaga</taxon>
        <taxon>Scarabaeiformia</taxon>
        <taxon>Scarabaeidae</taxon>
        <taxon>Rutelinae</taxon>
        <taxon>Popillia</taxon>
    </lineage>
</organism>
<dbReference type="InterPro" id="IPR014729">
    <property type="entry name" value="Rossmann-like_a/b/a_fold"/>
</dbReference>
<keyword evidence="1" id="KW-0436">Ligase</keyword>
<feature type="domain" description="Methionyl/Leucyl tRNA synthetase" evidence="6">
    <location>
        <begin position="70"/>
        <end position="132"/>
    </location>
</feature>
<accession>A0AAW1KEL9</accession>
<sequence length="148" mass="17327">MSSKFNIAYTDFIRTTEKRHIDAVHVMWKTIQKNGHISPAKYKGWYCVPDENFLTELEIKEVTNEKGEKNNFQEDLIKWFLTNENAVKPKKFYKILLDSITKEELPDVSVSRPCTRVHWGIKVPGDETQTIYGVLKFPEMKPKRFTSG</sequence>
<dbReference type="InterPro" id="IPR015413">
    <property type="entry name" value="Methionyl/Leucyl_tRNA_Synth"/>
</dbReference>
<keyword evidence="2" id="KW-0547">Nucleotide-binding</keyword>
<protein>
    <submittedName>
        <fullName evidence="7">tRNA synthetases class I (M)</fullName>
    </submittedName>
</protein>
<dbReference type="Gene3D" id="3.40.50.620">
    <property type="entry name" value="HUPs"/>
    <property type="match status" value="1"/>
</dbReference>
<keyword evidence="3" id="KW-0067">ATP-binding</keyword>
<evidence type="ECO:0000256" key="5">
    <source>
        <dbReference type="ARBA" id="ARBA00023146"/>
    </source>
</evidence>
<dbReference type="Pfam" id="PF09334">
    <property type="entry name" value="tRNA-synt_1g"/>
    <property type="match status" value="2"/>
</dbReference>
<keyword evidence="5 7" id="KW-0030">Aminoacyl-tRNA synthetase</keyword>
<gene>
    <name evidence="7" type="ORF">QE152_g24499</name>
</gene>
<evidence type="ECO:0000256" key="3">
    <source>
        <dbReference type="ARBA" id="ARBA00022840"/>
    </source>
</evidence>
<dbReference type="AlphaFoldDB" id="A0AAW1KEL9"/>
<comment type="caution">
    <text evidence="7">The sequence shown here is derived from an EMBL/GenBank/DDBJ whole genome shotgun (WGS) entry which is preliminary data.</text>
</comment>
<name>A0AAW1KEL9_POPJA</name>
<evidence type="ECO:0000313" key="8">
    <source>
        <dbReference type="Proteomes" id="UP001458880"/>
    </source>
</evidence>
<dbReference type="Gene3D" id="2.170.220.10">
    <property type="match status" value="2"/>
</dbReference>
<proteinExistence type="predicted"/>
<evidence type="ECO:0000313" key="7">
    <source>
        <dbReference type="EMBL" id="KAK9716885.1"/>
    </source>
</evidence>
<keyword evidence="4" id="KW-0648">Protein biosynthesis</keyword>
<dbReference type="PANTHER" id="PTHR43326:SF1">
    <property type="entry name" value="METHIONINE--TRNA LIGASE, MITOCHONDRIAL"/>
    <property type="match status" value="1"/>
</dbReference>
<dbReference type="SUPFAM" id="SSF52374">
    <property type="entry name" value="Nucleotidylyl transferase"/>
    <property type="match status" value="1"/>
</dbReference>
<keyword evidence="8" id="KW-1185">Reference proteome</keyword>
<dbReference type="GO" id="GO:0005524">
    <property type="term" value="F:ATP binding"/>
    <property type="evidence" value="ECO:0007669"/>
    <property type="project" value="UniProtKB-KW"/>
</dbReference>
<feature type="domain" description="Methionyl/Leucyl tRNA synthetase" evidence="6">
    <location>
        <begin position="3"/>
        <end position="60"/>
    </location>
</feature>
<dbReference type="EMBL" id="JASPKY010000251">
    <property type="protein sequence ID" value="KAK9716885.1"/>
    <property type="molecule type" value="Genomic_DNA"/>
</dbReference>
<dbReference type="PANTHER" id="PTHR43326">
    <property type="entry name" value="METHIONYL-TRNA SYNTHETASE"/>
    <property type="match status" value="1"/>
</dbReference>